<protein>
    <recommendedName>
        <fullName evidence="4">F-box domain-containing protein</fullName>
    </recommendedName>
</protein>
<comment type="caution">
    <text evidence="5">The sequence shown here is derived from an EMBL/GenBank/DDBJ whole genome shotgun (WGS) entry which is preliminary data.</text>
</comment>
<keyword evidence="6" id="KW-1185">Reference proteome</keyword>
<evidence type="ECO:0000256" key="3">
    <source>
        <dbReference type="SAM" id="MobiDB-lite"/>
    </source>
</evidence>
<comment type="pathway">
    <text evidence="1">Protein modification; protein ubiquitination.</text>
</comment>
<name>A0A1V6NQE6_PENPO</name>
<evidence type="ECO:0000256" key="2">
    <source>
        <dbReference type="ARBA" id="ARBA00022786"/>
    </source>
</evidence>
<feature type="compositionally biased region" description="Polar residues" evidence="3">
    <location>
        <begin position="36"/>
        <end position="46"/>
    </location>
</feature>
<dbReference type="EMBL" id="MDYM01000004">
    <property type="protein sequence ID" value="OQD66964.1"/>
    <property type="molecule type" value="Genomic_DNA"/>
</dbReference>
<proteinExistence type="predicted"/>
<dbReference type="InterPro" id="IPR001810">
    <property type="entry name" value="F-box_dom"/>
</dbReference>
<dbReference type="Pfam" id="PF12014">
    <property type="entry name" value="Cyclin_D1_bind"/>
    <property type="match status" value="1"/>
</dbReference>
<gene>
    <name evidence="5" type="ORF">PENPOL_c004G09971</name>
</gene>
<dbReference type="InterPro" id="IPR036047">
    <property type="entry name" value="F-box-like_dom_sf"/>
</dbReference>
<dbReference type="GO" id="GO:0016567">
    <property type="term" value="P:protein ubiquitination"/>
    <property type="evidence" value="ECO:0007669"/>
    <property type="project" value="UniProtKB-UniPathway"/>
</dbReference>
<accession>A0A1V6NQE6</accession>
<dbReference type="AlphaFoldDB" id="A0A1V6NQE6"/>
<evidence type="ECO:0000313" key="6">
    <source>
        <dbReference type="Proteomes" id="UP000191408"/>
    </source>
</evidence>
<keyword evidence="2" id="KW-0833">Ubl conjugation pathway</keyword>
<feature type="domain" description="F-box" evidence="4">
    <location>
        <begin position="50"/>
        <end position="96"/>
    </location>
</feature>
<dbReference type="SUPFAM" id="SSF81383">
    <property type="entry name" value="F-box domain"/>
    <property type="match status" value="1"/>
</dbReference>
<dbReference type="CDD" id="cd22117">
    <property type="entry name" value="F-box_FBXL4"/>
    <property type="match status" value="1"/>
</dbReference>
<organism evidence="5 6">
    <name type="scientific">Penicillium polonicum</name>
    <dbReference type="NCBI Taxonomy" id="60169"/>
    <lineage>
        <taxon>Eukaryota</taxon>
        <taxon>Fungi</taxon>
        <taxon>Dikarya</taxon>
        <taxon>Ascomycota</taxon>
        <taxon>Pezizomycotina</taxon>
        <taxon>Eurotiomycetes</taxon>
        <taxon>Eurotiomycetidae</taxon>
        <taxon>Eurotiales</taxon>
        <taxon>Aspergillaceae</taxon>
        <taxon>Penicillium</taxon>
    </lineage>
</organism>
<feature type="region of interest" description="Disordered" evidence="3">
    <location>
        <begin position="25"/>
        <end position="46"/>
    </location>
</feature>
<evidence type="ECO:0000259" key="4">
    <source>
        <dbReference type="PROSITE" id="PS50181"/>
    </source>
</evidence>
<dbReference type="Gene3D" id="1.20.1280.50">
    <property type="match status" value="1"/>
</dbReference>
<dbReference type="PROSITE" id="PS50181">
    <property type="entry name" value="FBOX"/>
    <property type="match status" value="1"/>
</dbReference>
<dbReference type="InterPro" id="IPR045048">
    <property type="entry name" value="FBXO31/39"/>
</dbReference>
<evidence type="ECO:0000256" key="1">
    <source>
        <dbReference type="ARBA" id="ARBA00004906"/>
    </source>
</evidence>
<reference evidence="6" key="1">
    <citation type="journal article" date="2017" name="Nat. Microbiol.">
        <title>Global analysis of biosynthetic gene clusters reveals vast potential of secondary metabolite production in Penicillium species.</title>
        <authorList>
            <person name="Nielsen J.C."/>
            <person name="Grijseels S."/>
            <person name="Prigent S."/>
            <person name="Ji B."/>
            <person name="Dainat J."/>
            <person name="Nielsen K.F."/>
            <person name="Frisvad J.C."/>
            <person name="Workman M."/>
            <person name="Nielsen J."/>
        </authorList>
    </citation>
    <scope>NUCLEOTIDE SEQUENCE [LARGE SCALE GENOMIC DNA]</scope>
    <source>
        <strain evidence="6">IBT 4502</strain>
    </source>
</reference>
<dbReference type="Pfam" id="PF12937">
    <property type="entry name" value="F-box-like"/>
    <property type="match status" value="1"/>
</dbReference>
<dbReference type="OrthoDB" id="722566at2759"/>
<dbReference type="Proteomes" id="UP000191408">
    <property type="component" value="Unassembled WGS sequence"/>
</dbReference>
<dbReference type="PANTHER" id="PTHR10706:SF130">
    <property type="entry name" value="F-BOX ONLY PROTEIN 31"/>
    <property type="match status" value="1"/>
</dbReference>
<dbReference type="UniPathway" id="UPA00143"/>
<dbReference type="PANTHER" id="PTHR10706">
    <property type="entry name" value="F-BOX FAMILY PROTEIN"/>
    <property type="match status" value="1"/>
</dbReference>
<evidence type="ECO:0000313" key="5">
    <source>
        <dbReference type="EMBL" id="OQD66964.1"/>
    </source>
</evidence>
<feature type="compositionally biased region" description="Basic and acidic residues" evidence="3">
    <location>
        <begin position="25"/>
        <end position="35"/>
    </location>
</feature>
<dbReference type="STRING" id="60169.A0A1V6NQE6"/>
<sequence length="476" mass="53512">MSFSTRRGSTLSLISYNSRRIERKMATTDSTREQTNDGPNDQLSPLANQLSFPGKLPAEIIQHIASYLSATDLVCLGATCRTLADHASDDLLWANLVNKRLPTPIRTPGAFGSFRRLYLAYHPYWFIPQHKIWFADNENTGMLIIARYDDRRGVIEGHTVVAERGTPQFQMWTSHPEVIIQSFEPNVHLSLGGPILSLRDPDPSSRTAPIQIYYSTEERHMSMASDAQNIYNSLSVCAEFSLRVPWVDPSLLWPPPTIPANAHTVRALRIPPPAILNHMSELSETLFRLRRWATPELMLPQVCVTFSTLDPVLYTPTTEKPYQGIWVGDYSTHGCEFLLVLQKETTVTAHGDENESQVTDAQDEVEQDNQEDIGQRGPLQAVKLTGDHNVPRGQLSFVAEDIGPRGLIGVGMEEPFVGARIVRCRGHVAGLGFRDDTYIDSQLILISPDHMAHYWKEMGHVSYYRRVDIDALLHSS</sequence>